<name>A0A1H9DMW7_9BACT</name>
<dbReference type="AlphaFoldDB" id="A0A1H9DMW7"/>
<accession>A0A1H9DMW7</accession>
<organism evidence="2 3">
    <name type="scientific">Neolewinella agarilytica</name>
    <dbReference type="NCBI Taxonomy" id="478744"/>
    <lineage>
        <taxon>Bacteria</taxon>
        <taxon>Pseudomonadati</taxon>
        <taxon>Bacteroidota</taxon>
        <taxon>Saprospiria</taxon>
        <taxon>Saprospirales</taxon>
        <taxon>Lewinellaceae</taxon>
        <taxon>Neolewinella</taxon>
    </lineage>
</organism>
<dbReference type="RefSeq" id="WP_090166679.1">
    <property type="nucleotide sequence ID" value="NZ_FOFB01000006.1"/>
</dbReference>
<dbReference type="EMBL" id="FOFB01000006">
    <property type="protein sequence ID" value="SEQ14825.1"/>
    <property type="molecule type" value="Genomic_DNA"/>
</dbReference>
<keyword evidence="3" id="KW-1185">Reference proteome</keyword>
<protein>
    <submittedName>
        <fullName evidence="2">Putative auto-transporter adhesin, head GIN domain</fullName>
    </submittedName>
</protein>
<dbReference type="OrthoDB" id="980382at2"/>
<dbReference type="Proteomes" id="UP000199021">
    <property type="component" value="Unassembled WGS sequence"/>
</dbReference>
<evidence type="ECO:0000313" key="3">
    <source>
        <dbReference type="Proteomes" id="UP000199021"/>
    </source>
</evidence>
<dbReference type="Gene3D" id="2.160.20.120">
    <property type="match status" value="2"/>
</dbReference>
<dbReference type="InterPro" id="IPR021255">
    <property type="entry name" value="DUF2807"/>
</dbReference>
<dbReference type="InParanoid" id="A0A1H9DMW7"/>
<feature type="domain" description="Putative auto-transporter adhesin head GIN" evidence="1">
    <location>
        <begin position="40"/>
        <end position="200"/>
    </location>
</feature>
<dbReference type="PROSITE" id="PS51257">
    <property type="entry name" value="PROKAR_LIPOPROTEIN"/>
    <property type="match status" value="1"/>
</dbReference>
<proteinExistence type="predicted"/>
<sequence>MKQFLFLFLALGLFLTTGCDKDQLEGSGNIISDDRSGDSFSAIDVSDALDVTINQGSEHRVIVRGDDNLITRIITSVSNGVFTARLQSGSYRNVDFSIEVTVPTLERINFNDAVNGDLINFTASETLTVELNDASRLDMSGSAPSLILDINDASNLDAFSFTTEACTADVNDASSVRLTVNDRLEGRVSDASSFRFRGNPALDISTSGASRVIDAN</sequence>
<dbReference type="Pfam" id="PF10988">
    <property type="entry name" value="DUF2807"/>
    <property type="match status" value="1"/>
</dbReference>
<reference evidence="3" key="1">
    <citation type="submission" date="2016-10" db="EMBL/GenBank/DDBJ databases">
        <authorList>
            <person name="Varghese N."/>
            <person name="Submissions S."/>
        </authorList>
    </citation>
    <scope>NUCLEOTIDE SEQUENCE [LARGE SCALE GENOMIC DNA]</scope>
    <source>
        <strain evidence="3">DSM 24740</strain>
    </source>
</reference>
<gene>
    <name evidence="2" type="ORF">SAMN05444359_10666</name>
</gene>
<evidence type="ECO:0000259" key="1">
    <source>
        <dbReference type="Pfam" id="PF10988"/>
    </source>
</evidence>
<evidence type="ECO:0000313" key="2">
    <source>
        <dbReference type="EMBL" id="SEQ14825.1"/>
    </source>
</evidence>
<dbReference type="STRING" id="478744.SAMN05444359_10666"/>